<organism evidence="2 3">
    <name type="scientific">Ancylobacter pratisalsi</name>
    <dbReference type="NCBI Taxonomy" id="1745854"/>
    <lineage>
        <taxon>Bacteria</taxon>
        <taxon>Pseudomonadati</taxon>
        <taxon>Pseudomonadota</taxon>
        <taxon>Alphaproteobacteria</taxon>
        <taxon>Hyphomicrobiales</taxon>
        <taxon>Xanthobacteraceae</taxon>
        <taxon>Ancylobacter</taxon>
    </lineage>
</organism>
<protein>
    <submittedName>
        <fullName evidence="2">GNAT family N-acetyltransferase</fullName>
    </submittedName>
</protein>
<dbReference type="Gene3D" id="3.40.630.30">
    <property type="match status" value="1"/>
</dbReference>
<reference evidence="2 3" key="1">
    <citation type="submission" date="2020-02" db="EMBL/GenBank/DDBJ databases">
        <authorList>
            <person name="Li G."/>
        </authorList>
    </citation>
    <scope>NUCLEOTIDE SEQUENCE [LARGE SCALE GENOMIC DNA]</scope>
    <source>
        <strain evidence="2 3">DSM 102029</strain>
    </source>
</reference>
<dbReference type="InterPro" id="IPR016181">
    <property type="entry name" value="Acyl_CoA_acyltransferase"/>
</dbReference>
<dbReference type="AlphaFoldDB" id="A0A6P1YL19"/>
<feature type="domain" description="N-acetyltransferase" evidence="1">
    <location>
        <begin position="5"/>
        <end position="160"/>
    </location>
</feature>
<dbReference type="SUPFAM" id="SSF55729">
    <property type="entry name" value="Acyl-CoA N-acyltransferases (Nat)"/>
    <property type="match status" value="1"/>
</dbReference>
<proteinExistence type="predicted"/>
<gene>
    <name evidence="2" type="ORF">G3A50_08990</name>
</gene>
<evidence type="ECO:0000313" key="2">
    <source>
        <dbReference type="EMBL" id="QIB33825.1"/>
    </source>
</evidence>
<keyword evidence="3" id="KW-1185">Reference proteome</keyword>
<accession>A0A6P1YL19</accession>
<dbReference type="Proteomes" id="UP000464751">
    <property type="component" value="Chromosome"/>
</dbReference>
<dbReference type="InterPro" id="IPR000182">
    <property type="entry name" value="GNAT_dom"/>
</dbReference>
<dbReference type="GO" id="GO:0016747">
    <property type="term" value="F:acyltransferase activity, transferring groups other than amino-acyl groups"/>
    <property type="evidence" value="ECO:0007669"/>
    <property type="project" value="InterPro"/>
</dbReference>
<keyword evidence="2" id="KW-0808">Transferase</keyword>
<dbReference type="EMBL" id="CP048630">
    <property type="protein sequence ID" value="QIB33825.1"/>
    <property type="molecule type" value="Genomic_DNA"/>
</dbReference>
<evidence type="ECO:0000259" key="1">
    <source>
        <dbReference type="PROSITE" id="PS51186"/>
    </source>
</evidence>
<dbReference type="KEGG" id="apra:G3A50_08990"/>
<dbReference type="RefSeq" id="WP_163074920.1">
    <property type="nucleotide sequence ID" value="NZ_CP048630.1"/>
</dbReference>
<dbReference type="Pfam" id="PF00583">
    <property type="entry name" value="Acetyltransf_1"/>
    <property type="match status" value="1"/>
</dbReference>
<evidence type="ECO:0000313" key="3">
    <source>
        <dbReference type="Proteomes" id="UP000464751"/>
    </source>
</evidence>
<name>A0A6P1YL19_9HYPH</name>
<sequence>MRAAITISDLRKARSFVETVTERVWRAWWREQGVAREALRARFDESLGAEAIPSTFVAHQGARYLGSVVLIENDLAARPALRPWVAALWVEPAQRRMGVGAALAVHAARAAFKAGHVRVHLCATAANTPYYAKRGWSLIEEDVEGLNVFAMDSPSVLTAD</sequence>
<dbReference type="PROSITE" id="PS51186">
    <property type="entry name" value="GNAT"/>
    <property type="match status" value="1"/>
</dbReference>